<feature type="compositionally biased region" description="Acidic residues" evidence="1">
    <location>
        <begin position="76"/>
        <end position="99"/>
    </location>
</feature>
<comment type="caution">
    <text evidence="2">The sequence shown here is derived from an EMBL/GenBank/DDBJ whole genome shotgun (WGS) entry which is preliminary data.</text>
</comment>
<name>A0AAD7B2K2_9AGAR</name>
<sequence>MAASQDDHDQNAVPEEPTEEPSASQQVTTAGDEGDESDEYEEPFEGEEEEEEEEEDAQPSKSGLTALLLANPNASVEEDDEEQEDDDEDDEYQEAEDEAPAPMSKKRSFEDVNEGDEDDAETNGETKKVKA</sequence>
<gene>
    <name evidence="2" type="ORF">FB45DRAFT_1039464</name>
</gene>
<feature type="compositionally biased region" description="Basic and acidic residues" evidence="1">
    <location>
        <begin position="1"/>
        <end position="10"/>
    </location>
</feature>
<feature type="region of interest" description="Disordered" evidence="1">
    <location>
        <begin position="1"/>
        <end position="131"/>
    </location>
</feature>
<protein>
    <submittedName>
        <fullName evidence="2">Uncharacterized protein</fullName>
    </submittedName>
</protein>
<evidence type="ECO:0000256" key="1">
    <source>
        <dbReference type="SAM" id="MobiDB-lite"/>
    </source>
</evidence>
<dbReference type="AlphaFoldDB" id="A0AAD7B2K2"/>
<feature type="compositionally biased region" description="Acidic residues" evidence="1">
    <location>
        <begin position="32"/>
        <end position="57"/>
    </location>
</feature>
<proteinExistence type="predicted"/>
<organism evidence="2 3">
    <name type="scientific">Roridomyces roridus</name>
    <dbReference type="NCBI Taxonomy" id="1738132"/>
    <lineage>
        <taxon>Eukaryota</taxon>
        <taxon>Fungi</taxon>
        <taxon>Dikarya</taxon>
        <taxon>Basidiomycota</taxon>
        <taxon>Agaricomycotina</taxon>
        <taxon>Agaricomycetes</taxon>
        <taxon>Agaricomycetidae</taxon>
        <taxon>Agaricales</taxon>
        <taxon>Marasmiineae</taxon>
        <taxon>Mycenaceae</taxon>
        <taxon>Roridomyces</taxon>
    </lineage>
</organism>
<reference evidence="2" key="1">
    <citation type="submission" date="2023-03" db="EMBL/GenBank/DDBJ databases">
        <title>Massive genome expansion in bonnet fungi (Mycena s.s.) driven by repeated elements and novel gene families across ecological guilds.</title>
        <authorList>
            <consortium name="Lawrence Berkeley National Laboratory"/>
            <person name="Harder C.B."/>
            <person name="Miyauchi S."/>
            <person name="Viragh M."/>
            <person name="Kuo A."/>
            <person name="Thoen E."/>
            <person name="Andreopoulos B."/>
            <person name="Lu D."/>
            <person name="Skrede I."/>
            <person name="Drula E."/>
            <person name="Henrissat B."/>
            <person name="Morin E."/>
            <person name="Kohler A."/>
            <person name="Barry K."/>
            <person name="LaButti K."/>
            <person name="Morin E."/>
            <person name="Salamov A."/>
            <person name="Lipzen A."/>
            <person name="Mereny Z."/>
            <person name="Hegedus B."/>
            <person name="Baldrian P."/>
            <person name="Stursova M."/>
            <person name="Weitz H."/>
            <person name="Taylor A."/>
            <person name="Grigoriev I.V."/>
            <person name="Nagy L.G."/>
            <person name="Martin F."/>
            <person name="Kauserud H."/>
        </authorList>
    </citation>
    <scope>NUCLEOTIDE SEQUENCE</scope>
    <source>
        <strain evidence="2">9284</strain>
    </source>
</reference>
<dbReference type="Proteomes" id="UP001221142">
    <property type="component" value="Unassembled WGS sequence"/>
</dbReference>
<accession>A0AAD7B2K2</accession>
<keyword evidence="3" id="KW-1185">Reference proteome</keyword>
<evidence type="ECO:0000313" key="3">
    <source>
        <dbReference type="Proteomes" id="UP001221142"/>
    </source>
</evidence>
<feature type="compositionally biased region" description="Acidic residues" evidence="1">
    <location>
        <begin position="111"/>
        <end position="122"/>
    </location>
</feature>
<dbReference type="EMBL" id="JARKIF010000043">
    <property type="protein sequence ID" value="KAJ7608797.1"/>
    <property type="molecule type" value="Genomic_DNA"/>
</dbReference>
<evidence type="ECO:0000313" key="2">
    <source>
        <dbReference type="EMBL" id="KAJ7608797.1"/>
    </source>
</evidence>